<comment type="caution">
    <text evidence="3">The sequence shown here is derived from an EMBL/GenBank/DDBJ whole genome shotgun (WGS) entry which is preliminary data.</text>
</comment>
<evidence type="ECO:0000313" key="3">
    <source>
        <dbReference type="EMBL" id="GGB86219.1"/>
    </source>
</evidence>
<protein>
    <submittedName>
        <fullName evidence="3">DNA processing protein DprA</fullName>
    </submittedName>
</protein>
<evidence type="ECO:0000313" key="4">
    <source>
        <dbReference type="Proteomes" id="UP000628079"/>
    </source>
</evidence>
<organism evidence="3 4">
    <name type="scientific">Knoellia flava</name>
    <dbReference type="NCBI Taxonomy" id="913969"/>
    <lineage>
        <taxon>Bacteria</taxon>
        <taxon>Bacillati</taxon>
        <taxon>Actinomycetota</taxon>
        <taxon>Actinomycetes</taxon>
        <taxon>Micrococcales</taxon>
        <taxon>Intrasporangiaceae</taxon>
        <taxon>Knoellia</taxon>
    </lineage>
</organism>
<dbReference type="GO" id="GO:0009294">
    <property type="term" value="P:DNA-mediated transformation"/>
    <property type="evidence" value="ECO:0007669"/>
    <property type="project" value="InterPro"/>
</dbReference>
<feature type="domain" description="Smf/DprA SLOG" evidence="2">
    <location>
        <begin position="86"/>
        <end position="295"/>
    </location>
</feature>
<reference evidence="3" key="1">
    <citation type="journal article" date="2014" name="Int. J. Syst. Evol. Microbiol.">
        <title>Complete genome sequence of Corynebacterium casei LMG S-19264T (=DSM 44701T), isolated from a smear-ripened cheese.</title>
        <authorList>
            <consortium name="US DOE Joint Genome Institute (JGI-PGF)"/>
            <person name="Walter F."/>
            <person name="Albersmeier A."/>
            <person name="Kalinowski J."/>
            <person name="Ruckert C."/>
        </authorList>
    </citation>
    <scope>NUCLEOTIDE SEQUENCE</scope>
    <source>
        <strain evidence="3">CGMCC 1.10749</strain>
    </source>
</reference>
<dbReference type="Gene3D" id="3.40.50.450">
    <property type="match status" value="1"/>
</dbReference>
<dbReference type="Proteomes" id="UP000628079">
    <property type="component" value="Unassembled WGS sequence"/>
</dbReference>
<name>A0A8H9KTG3_9MICO</name>
<dbReference type="InterPro" id="IPR003488">
    <property type="entry name" value="DprA"/>
</dbReference>
<reference evidence="3" key="2">
    <citation type="submission" date="2020-09" db="EMBL/GenBank/DDBJ databases">
        <authorList>
            <person name="Sun Q."/>
            <person name="Zhou Y."/>
        </authorList>
    </citation>
    <scope>NUCLEOTIDE SEQUENCE</scope>
    <source>
        <strain evidence="3">CGMCC 1.10749</strain>
    </source>
</reference>
<evidence type="ECO:0000256" key="1">
    <source>
        <dbReference type="ARBA" id="ARBA00006525"/>
    </source>
</evidence>
<dbReference type="PANTHER" id="PTHR43022">
    <property type="entry name" value="PROTEIN SMF"/>
    <property type="match status" value="1"/>
</dbReference>
<dbReference type="NCBIfam" id="TIGR00732">
    <property type="entry name" value="dprA"/>
    <property type="match status" value="1"/>
</dbReference>
<dbReference type="AlphaFoldDB" id="A0A8H9KTG3"/>
<evidence type="ECO:0000259" key="2">
    <source>
        <dbReference type="Pfam" id="PF02481"/>
    </source>
</evidence>
<sequence>MSSPEPFGIPGGGALSDERWARLAWSHIVEPEDEKVARSIATHGAVDALERFVSGPEARGDAHAARVGAMDIDRARHVLDRLRVRVVVPGDEEWPTGLDQLGVPPVCLYARGECEVSVAEGSVAIVGSRAATAYGLSVAADLGEGLAHRGVTVVSGAAFGIDAAAHRGALAGGGPTIAVLARGLDRAYPQAHEGLLREVSAHGVVVSELPPGWAPHRHRFLARNRLIAALTVGTVVVEAGLRSGSLNTAKVARELVRHVAAVPGPVTSVQSAGCHQLVRERGATLVTDAAEVLDLMGRLGLDAVGVARAPETPESELDPVALAVFSAVPVRAGADLARLQAHTALDARTLLAALGRLGLLGLVSRDGDRWRKVPSPRREAGGGGAR</sequence>
<dbReference type="RefSeq" id="WP_052116898.1">
    <property type="nucleotide sequence ID" value="NZ_BMEA01000002.1"/>
</dbReference>
<dbReference type="PANTHER" id="PTHR43022:SF1">
    <property type="entry name" value="PROTEIN SMF"/>
    <property type="match status" value="1"/>
</dbReference>
<dbReference type="EMBL" id="BMEA01000002">
    <property type="protein sequence ID" value="GGB86219.1"/>
    <property type="molecule type" value="Genomic_DNA"/>
</dbReference>
<gene>
    <name evidence="3" type="ORF">GCM10011314_27510</name>
</gene>
<comment type="similarity">
    <text evidence="1">Belongs to the DprA/Smf family.</text>
</comment>
<dbReference type="SUPFAM" id="SSF102405">
    <property type="entry name" value="MCP/YpsA-like"/>
    <property type="match status" value="1"/>
</dbReference>
<accession>A0A8H9KTG3</accession>
<proteinExistence type="inferred from homology"/>
<dbReference type="InterPro" id="IPR057666">
    <property type="entry name" value="DrpA_SLOG"/>
</dbReference>
<dbReference type="Pfam" id="PF02481">
    <property type="entry name" value="DNA_processg_A"/>
    <property type="match status" value="1"/>
</dbReference>